<dbReference type="AlphaFoldDB" id="A0A2N5IXB0"/>
<evidence type="ECO:0000313" key="2">
    <source>
        <dbReference type="Proteomes" id="UP000234935"/>
    </source>
</evidence>
<organism evidence="1 2">
    <name type="scientific">Bifidobacterium anseris</name>
    <dbReference type="NCBI Taxonomy" id="2020963"/>
    <lineage>
        <taxon>Bacteria</taxon>
        <taxon>Bacillati</taxon>
        <taxon>Actinomycetota</taxon>
        <taxon>Actinomycetes</taxon>
        <taxon>Bifidobacteriales</taxon>
        <taxon>Bifidobacteriaceae</taxon>
        <taxon>Bifidobacterium</taxon>
    </lineage>
</organism>
<reference evidence="1 2" key="1">
    <citation type="submission" date="2017-07" db="EMBL/GenBank/DDBJ databases">
        <title>Bifidobacterium novel species.</title>
        <authorList>
            <person name="Lugli G.A."/>
            <person name="Milani C."/>
            <person name="Duranti S."/>
            <person name="Mangifesta M."/>
        </authorList>
    </citation>
    <scope>NUCLEOTIDE SEQUENCE [LARGE SCALE GENOMIC DNA]</scope>
    <source>
        <strain evidence="2">Goo31D</strain>
    </source>
</reference>
<comment type="caution">
    <text evidence="1">The sequence shown here is derived from an EMBL/GenBank/DDBJ whole genome shotgun (WGS) entry which is preliminary data.</text>
</comment>
<dbReference type="Proteomes" id="UP000234935">
    <property type="component" value="Unassembled WGS sequence"/>
</dbReference>
<gene>
    <name evidence="1" type="ORF">CGZ88_1071</name>
</gene>
<dbReference type="RefSeq" id="WP_165778723.1">
    <property type="nucleotide sequence ID" value="NZ_NMYC01000005.1"/>
</dbReference>
<accession>A0A2N5IXB0</accession>
<protein>
    <submittedName>
        <fullName evidence="1">Uncharacterized protein</fullName>
    </submittedName>
</protein>
<name>A0A2N5IXB0_9BIFI</name>
<evidence type="ECO:0000313" key="1">
    <source>
        <dbReference type="EMBL" id="PLS26586.1"/>
    </source>
</evidence>
<keyword evidence="2" id="KW-1185">Reference proteome</keyword>
<sequence length="52" mass="5649">MMSRKETLGVLGHWGLADEPITDIHPKGSGEEEARAFYVGDDCVLKCSGNLD</sequence>
<dbReference type="EMBL" id="NMYC01000005">
    <property type="protein sequence ID" value="PLS26586.1"/>
    <property type="molecule type" value="Genomic_DNA"/>
</dbReference>
<proteinExistence type="predicted"/>